<keyword evidence="2" id="KW-0812">Transmembrane</keyword>
<feature type="region of interest" description="Disordered" evidence="1">
    <location>
        <begin position="108"/>
        <end position="162"/>
    </location>
</feature>
<sequence>MGTYASKHRANLNQSLSELKDRIKGILQNDEGFSSYFKDDFLGPLFRTMGNAILFGFFALGKIVQNVLTGKKYNNGLQEGEISRTATGIKQSATGVFKSIMNALSGGSGLGTHERRGYDSHGTPPGFKEEIKRRSVQRAEFNANSTDLKSKYNKDRSRGRKP</sequence>
<evidence type="ECO:0000313" key="4">
    <source>
        <dbReference type="Proteomes" id="UP001055955"/>
    </source>
</evidence>
<proteinExistence type="predicted"/>
<name>A0ABY5DK62_9GAMM</name>
<evidence type="ECO:0000313" key="3">
    <source>
        <dbReference type="EMBL" id="UTC24205.1"/>
    </source>
</evidence>
<protein>
    <submittedName>
        <fullName evidence="3">Uncharacterized protein</fullName>
    </submittedName>
</protein>
<organism evidence="3 4">
    <name type="scientific">Candidatus Comchoanobacter bicostacola</name>
    <dbReference type="NCBI Taxonomy" id="2919598"/>
    <lineage>
        <taxon>Bacteria</taxon>
        <taxon>Pseudomonadati</taxon>
        <taxon>Pseudomonadota</taxon>
        <taxon>Gammaproteobacteria</taxon>
        <taxon>Candidatus Comchoanobacterales</taxon>
        <taxon>Candidatus Comchoanobacteraceae</taxon>
        <taxon>Candidatus Comchoanobacter</taxon>
    </lineage>
</organism>
<evidence type="ECO:0000256" key="2">
    <source>
        <dbReference type="SAM" id="Phobius"/>
    </source>
</evidence>
<dbReference type="Proteomes" id="UP001055955">
    <property type="component" value="Chromosome"/>
</dbReference>
<gene>
    <name evidence="3" type="ORF">MMH89_03080</name>
</gene>
<keyword evidence="2" id="KW-0472">Membrane</keyword>
<dbReference type="EMBL" id="CP092900">
    <property type="protein sequence ID" value="UTC24205.1"/>
    <property type="molecule type" value="Genomic_DNA"/>
</dbReference>
<feature type="transmembrane region" description="Helical" evidence="2">
    <location>
        <begin position="45"/>
        <end position="64"/>
    </location>
</feature>
<accession>A0ABY5DK62</accession>
<reference evidence="3 4" key="1">
    <citation type="journal article" date="2022" name="Nat. Microbiol.">
        <title>The microbiome of a bacterivorous marine choanoflagellate contains a resource-demanding obligate bacterial associate.</title>
        <authorList>
            <person name="Needham D.M."/>
            <person name="Poirier C."/>
            <person name="Bachy C."/>
            <person name="George E.E."/>
            <person name="Wilken S."/>
            <person name="Yung C.C.M."/>
            <person name="Limardo A.J."/>
            <person name="Morando M."/>
            <person name="Sudek L."/>
            <person name="Malmstrom R.R."/>
            <person name="Keeling P.J."/>
            <person name="Santoro A.E."/>
            <person name="Worden A.Z."/>
        </authorList>
    </citation>
    <scope>NUCLEOTIDE SEQUENCE [LARGE SCALE GENOMIC DNA]</scope>
    <source>
        <strain evidence="3 4">Comchoano-1</strain>
    </source>
</reference>
<dbReference type="RefSeq" id="WP_258567989.1">
    <property type="nucleotide sequence ID" value="NZ_CP092900.1"/>
</dbReference>
<keyword evidence="4" id="KW-1185">Reference proteome</keyword>
<evidence type="ECO:0000256" key="1">
    <source>
        <dbReference type="SAM" id="MobiDB-lite"/>
    </source>
</evidence>
<keyword evidence="2" id="KW-1133">Transmembrane helix</keyword>